<dbReference type="Proteomes" id="UP000306628">
    <property type="component" value="Unassembled WGS sequence"/>
</dbReference>
<protein>
    <submittedName>
        <fullName evidence="2">Uncharacterized protein</fullName>
    </submittedName>
</protein>
<comment type="caution">
    <text evidence="2">The sequence shown here is derived from an EMBL/GenBank/DDBJ whole genome shotgun (WGS) entry which is preliminary data.</text>
</comment>
<evidence type="ECO:0000313" key="2">
    <source>
        <dbReference type="EMBL" id="TMR10460.1"/>
    </source>
</evidence>
<dbReference type="AlphaFoldDB" id="A0A5S4F3N3"/>
<evidence type="ECO:0000313" key="3">
    <source>
        <dbReference type="Proteomes" id="UP000306628"/>
    </source>
</evidence>
<name>A0A5S4F3N3_9ACTN</name>
<accession>A0A5S4F3N3</accession>
<proteinExistence type="predicted"/>
<keyword evidence="1" id="KW-0812">Transmembrane</keyword>
<keyword evidence="3" id="KW-1185">Reference proteome</keyword>
<keyword evidence="1" id="KW-0472">Membrane</keyword>
<dbReference type="EMBL" id="VCKX01000524">
    <property type="protein sequence ID" value="TMR10460.1"/>
    <property type="molecule type" value="Genomic_DNA"/>
</dbReference>
<sequence>MRSFRRASAWLAVFVIGLPALGVVAVLIALRGRSWALFSVPYLVLFVLAYLAGLILLALLRFRPDWLRALVAAVTVYAVASVTPLVGPMASYPYHVVRCGGLPVVASDFAAAMSYNVPGDENYAVTPFDGIFFCTEKEAEAARFHHYDF</sequence>
<gene>
    <name evidence="2" type="ORF">ETD85_60460</name>
</gene>
<dbReference type="RefSeq" id="WP_138698790.1">
    <property type="nucleotide sequence ID" value="NZ_JBHSAZ010000089.1"/>
</dbReference>
<feature type="transmembrane region" description="Helical" evidence="1">
    <location>
        <begin position="7"/>
        <end position="30"/>
    </location>
</feature>
<keyword evidence="1" id="KW-1133">Transmembrane helix</keyword>
<feature type="transmembrane region" description="Helical" evidence="1">
    <location>
        <begin position="36"/>
        <end position="59"/>
    </location>
</feature>
<organism evidence="2 3">
    <name type="scientific">Nonomuraea zeae</name>
    <dbReference type="NCBI Taxonomy" id="1642303"/>
    <lineage>
        <taxon>Bacteria</taxon>
        <taxon>Bacillati</taxon>
        <taxon>Actinomycetota</taxon>
        <taxon>Actinomycetes</taxon>
        <taxon>Streptosporangiales</taxon>
        <taxon>Streptosporangiaceae</taxon>
        <taxon>Nonomuraea</taxon>
    </lineage>
</organism>
<feature type="transmembrane region" description="Helical" evidence="1">
    <location>
        <begin position="66"/>
        <end position="86"/>
    </location>
</feature>
<reference evidence="2 3" key="1">
    <citation type="submission" date="2019-05" db="EMBL/GenBank/DDBJ databases">
        <title>Draft genome sequence of Nonomuraea zeae DSM 100528.</title>
        <authorList>
            <person name="Saricaoglu S."/>
            <person name="Isik K."/>
        </authorList>
    </citation>
    <scope>NUCLEOTIDE SEQUENCE [LARGE SCALE GENOMIC DNA]</scope>
    <source>
        <strain evidence="2 3">DSM 100528</strain>
    </source>
</reference>
<dbReference type="OrthoDB" id="3535701at2"/>
<evidence type="ECO:0000256" key="1">
    <source>
        <dbReference type="SAM" id="Phobius"/>
    </source>
</evidence>